<sequence length="78" mass="8744">MSEKEQQSIVRWKNPSPHTKETHYDRIIPFPGETSSKESTLTVWTVQPNETAPVKITQVSSGFGKGPRAYSHLFSQAA</sequence>
<gene>
    <name evidence="2" type="ORF">GCM10011571_13570</name>
</gene>
<accession>A0A8J2VES2</accession>
<dbReference type="AlphaFoldDB" id="A0A8J2VES2"/>
<protein>
    <submittedName>
        <fullName evidence="2">Uncharacterized protein</fullName>
    </submittedName>
</protein>
<dbReference type="RefSeq" id="WP_188647152.1">
    <property type="nucleotide sequence ID" value="NZ_BMHQ01000004.1"/>
</dbReference>
<reference evidence="2" key="2">
    <citation type="submission" date="2020-09" db="EMBL/GenBank/DDBJ databases">
        <authorList>
            <person name="Sun Q."/>
            <person name="Zhou Y."/>
        </authorList>
    </citation>
    <scope>NUCLEOTIDE SEQUENCE</scope>
    <source>
        <strain evidence="2">CGMCC 1.15179</strain>
    </source>
</reference>
<dbReference type="Proteomes" id="UP000625210">
    <property type="component" value="Unassembled WGS sequence"/>
</dbReference>
<keyword evidence="3" id="KW-1185">Reference proteome</keyword>
<organism evidence="2 3">
    <name type="scientific">Marinithermofilum abyssi</name>
    <dbReference type="NCBI Taxonomy" id="1571185"/>
    <lineage>
        <taxon>Bacteria</taxon>
        <taxon>Bacillati</taxon>
        <taxon>Bacillota</taxon>
        <taxon>Bacilli</taxon>
        <taxon>Bacillales</taxon>
        <taxon>Thermoactinomycetaceae</taxon>
        <taxon>Marinithermofilum</taxon>
    </lineage>
</organism>
<feature type="region of interest" description="Disordered" evidence="1">
    <location>
        <begin position="1"/>
        <end position="33"/>
    </location>
</feature>
<comment type="caution">
    <text evidence="2">The sequence shown here is derived from an EMBL/GenBank/DDBJ whole genome shotgun (WGS) entry which is preliminary data.</text>
</comment>
<evidence type="ECO:0000256" key="1">
    <source>
        <dbReference type="SAM" id="MobiDB-lite"/>
    </source>
</evidence>
<dbReference type="EMBL" id="BMHQ01000004">
    <property type="protein sequence ID" value="GGE13408.1"/>
    <property type="molecule type" value="Genomic_DNA"/>
</dbReference>
<name>A0A8J2VES2_9BACL</name>
<reference evidence="2" key="1">
    <citation type="journal article" date="2014" name="Int. J. Syst. Evol. Microbiol.">
        <title>Complete genome sequence of Corynebacterium casei LMG S-19264T (=DSM 44701T), isolated from a smear-ripened cheese.</title>
        <authorList>
            <consortium name="US DOE Joint Genome Institute (JGI-PGF)"/>
            <person name="Walter F."/>
            <person name="Albersmeier A."/>
            <person name="Kalinowski J."/>
            <person name="Ruckert C."/>
        </authorList>
    </citation>
    <scope>NUCLEOTIDE SEQUENCE</scope>
    <source>
        <strain evidence="2">CGMCC 1.15179</strain>
    </source>
</reference>
<proteinExistence type="predicted"/>
<evidence type="ECO:0000313" key="2">
    <source>
        <dbReference type="EMBL" id="GGE13408.1"/>
    </source>
</evidence>
<evidence type="ECO:0000313" key="3">
    <source>
        <dbReference type="Proteomes" id="UP000625210"/>
    </source>
</evidence>